<evidence type="ECO:0000313" key="3">
    <source>
        <dbReference type="Proteomes" id="UP001497623"/>
    </source>
</evidence>
<accession>A0AAV2R5N8</accession>
<feature type="signal peptide" evidence="1">
    <location>
        <begin position="1"/>
        <end position="18"/>
    </location>
</feature>
<name>A0AAV2R5N8_MEGNR</name>
<feature type="chain" id="PRO_5043988092" description="Protein sleepless" evidence="1">
    <location>
        <begin position="19"/>
        <end position="118"/>
    </location>
</feature>
<sequence length="118" mass="13327">MMLTSAFVFVAFLELGSGISCYSCVNWYIDFVPALYDPECGVDGYDNHINTIDDLNSNTCATEVFFQTNPYRRVLRGSNIEDQPEEECTFTARSVSCYCNTDYCNSGLCSHCYNQTLI</sequence>
<evidence type="ECO:0008006" key="4">
    <source>
        <dbReference type="Google" id="ProtNLM"/>
    </source>
</evidence>
<comment type="caution">
    <text evidence="2">The sequence shown here is derived from an EMBL/GenBank/DDBJ whole genome shotgun (WGS) entry which is preliminary data.</text>
</comment>
<organism evidence="2 3">
    <name type="scientific">Meganyctiphanes norvegica</name>
    <name type="common">Northern krill</name>
    <name type="synonym">Thysanopoda norvegica</name>
    <dbReference type="NCBI Taxonomy" id="48144"/>
    <lineage>
        <taxon>Eukaryota</taxon>
        <taxon>Metazoa</taxon>
        <taxon>Ecdysozoa</taxon>
        <taxon>Arthropoda</taxon>
        <taxon>Crustacea</taxon>
        <taxon>Multicrustacea</taxon>
        <taxon>Malacostraca</taxon>
        <taxon>Eumalacostraca</taxon>
        <taxon>Eucarida</taxon>
        <taxon>Euphausiacea</taxon>
        <taxon>Euphausiidae</taxon>
        <taxon>Meganyctiphanes</taxon>
    </lineage>
</organism>
<reference evidence="2 3" key="1">
    <citation type="submission" date="2024-05" db="EMBL/GenBank/DDBJ databases">
        <authorList>
            <person name="Wallberg A."/>
        </authorList>
    </citation>
    <scope>NUCLEOTIDE SEQUENCE [LARGE SCALE GENOMIC DNA]</scope>
</reference>
<gene>
    <name evidence="2" type="ORF">MNOR_LOCUS21047</name>
</gene>
<keyword evidence="3" id="KW-1185">Reference proteome</keyword>
<evidence type="ECO:0000256" key="1">
    <source>
        <dbReference type="SAM" id="SignalP"/>
    </source>
</evidence>
<proteinExistence type="predicted"/>
<evidence type="ECO:0000313" key="2">
    <source>
        <dbReference type="EMBL" id="CAL4116787.1"/>
    </source>
</evidence>
<keyword evidence="1" id="KW-0732">Signal</keyword>
<protein>
    <recommendedName>
        <fullName evidence="4">Protein sleepless</fullName>
    </recommendedName>
</protein>
<dbReference type="Proteomes" id="UP001497623">
    <property type="component" value="Unassembled WGS sequence"/>
</dbReference>
<dbReference type="AlphaFoldDB" id="A0AAV2R5N8"/>
<dbReference type="EMBL" id="CAXKWB010016658">
    <property type="protein sequence ID" value="CAL4116787.1"/>
    <property type="molecule type" value="Genomic_DNA"/>
</dbReference>